<keyword evidence="2" id="KW-0547">Nucleotide-binding</keyword>
<gene>
    <name evidence="6" type="primary">LOC108922184</name>
</gene>
<keyword evidence="4" id="KW-0342">GTP-binding</keyword>
<dbReference type="FunFam" id="3.40.50.300:FF:000541">
    <property type="entry name" value="Immunity related GTPase M"/>
    <property type="match status" value="1"/>
</dbReference>
<dbReference type="InterPro" id="IPR027417">
    <property type="entry name" value="P-loop_NTPase"/>
</dbReference>
<keyword evidence="7" id="KW-1185">Reference proteome</keyword>
<dbReference type="GO" id="GO:0016787">
    <property type="term" value="F:hydrolase activity"/>
    <property type="evidence" value="ECO:0007669"/>
    <property type="project" value="UniProtKB-KW"/>
</dbReference>
<dbReference type="Ensembl" id="ENSSFOT00015053379.1">
    <property type="protein sequence ID" value="ENSSFOP00015061898.1"/>
    <property type="gene ID" value="ENSSFOG00015025789.1"/>
</dbReference>
<accession>A0A8C9VLW8</accession>
<evidence type="ECO:0000259" key="5">
    <source>
        <dbReference type="PROSITE" id="PS51716"/>
    </source>
</evidence>
<dbReference type="PANTHER" id="PTHR32341:SF10">
    <property type="entry name" value="INTERFERON-INDUCIBLE GTPASE 5"/>
    <property type="match status" value="1"/>
</dbReference>
<protein>
    <submittedName>
        <fullName evidence="6">Interferon-inducible GTPase 5-like</fullName>
    </submittedName>
</protein>
<reference evidence="6" key="2">
    <citation type="submission" date="2025-08" db="UniProtKB">
        <authorList>
            <consortium name="Ensembl"/>
        </authorList>
    </citation>
    <scope>IDENTIFICATION</scope>
</reference>
<dbReference type="InterPro" id="IPR007743">
    <property type="entry name" value="Immunity-related_GTPase-like"/>
</dbReference>
<evidence type="ECO:0000256" key="4">
    <source>
        <dbReference type="ARBA" id="ARBA00023134"/>
    </source>
</evidence>
<organism evidence="6 7">
    <name type="scientific">Scleropages formosus</name>
    <name type="common">Asian bonytongue</name>
    <name type="synonym">Osteoglossum formosum</name>
    <dbReference type="NCBI Taxonomy" id="113540"/>
    <lineage>
        <taxon>Eukaryota</taxon>
        <taxon>Metazoa</taxon>
        <taxon>Chordata</taxon>
        <taxon>Craniata</taxon>
        <taxon>Vertebrata</taxon>
        <taxon>Euteleostomi</taxon>
        <taxon>Actinopterygii</taxon>
        <taxon>Neopterygii</taxon>
        <taxon>Teleostei</taxon>
        <taxon>Osteoglossocephala</taxon>
        <taxon>Osteoglossomorpha</taxon>
        <taxon>Osteoglossiformes</taxon>
        <taxon>Osteoglossidae</taxon>
        <taxon>Scleropages</taxon>
    </lineage>
</organism>
<name>A0A8C9VLW8_SCLFO</name>
<comment type="similarity">
    <text evidence="1">Belongs to the TRAFAC class dynamin-like GTPase superfamily. IRG family.</text>
</comment>
<dbReference type="OrthoDB" id="422720at2759"/>
<keyword evidence="3" id="KW-0378">Hydrolase</keyword>
<reference evidence="6" key="3">
    <citation type="submission" date="2025-09" db="UniProtKB">
        <authorList>
            <consortium name="Ensembl"/>
        </authorList>
    </citation>
    <scope>IDENTIFICATION</scope>
</reference>
<dbReference type="AlphaFoldDB" id="A0A8C9VLW8"/>
<feature type="domain" description="IRG-type G" evidence="5">
    <location>
        <begin position="63"/>
        <end position="243"/>
    </location>
</feature>
<dbReference type="InterPro" id="IPR030385">
    <property type="entry name" value="G_IRG_dom"/>
</dbReference>
<dbReference type="PROSITE" id="PS51716">
    <property type="entry name" value="G_IRG"/>
    <property type="match status" value="1"/>
</dbReference>
<evidence type="ECO:0000256" key="1">
    <source>
        <dbReference type="ARBA" id="ARBA00005429"/>
    </source>
</evidence>
<dbReference type="SUPFAM" id="SSF52540">
    <property type="entry name" value="P-loop containing nucleoside triphosphate hydrolases"/>
    <property type="match status" value="1"/>
</dbReference>
<reference evidence="6 7" key="1">
    <citation type="submission" date="2019-04" db="EMBL/GenBank/DDBJ databases">
        <authorList>
            <consortium name="Wellcome Sanger Institute Data Sharing"/>
        </authorList>
    </citation>
    <scope>NUCLEOTIDE SEQUENCE [LARGE SCALE GENOMIC DNA]</scope>
</reference>
<dbReference type="InterPro" id="IPR051515">
    <property type="entry name" value="IRG"/>
</dbReference>
<evidence type="ECO:0000313" key="7">
    <source>
        <dbReference type="Proteomes" id="UP000694397"/>
    </source>
</evidence>
<evidence type="ECO:0000256" key="2">
    <source>
        <dbReference type="ARBA" id="ARBA00022741"/>
    </source>
</evidence>
<sequence>MSLDFPCIKHCDWVQLPYSWLIMDDYVVIEDEEVKEIREALEESNLASAAEKIQNYFNQLDHVTLNVAVTGESGSGKSTFVNAFRGVGDDETDSAPTGVVETTMEPKCYPHPKYPNVQVWDLPGIGTPNFRADEYLQKVGFERYDFFIIIASERFKVSNVELAREIQKMKKRFYFVRSKIDDNIRAEKRKKNFDQDTTLNQIREDCIKGLQTNGVESPVVFLISSFDLGYYDFPLLEETMERELPKHKRNILLLSLPNLTLEINNKKKEALQADIWKMALLSGAVATVPIPGLSVAVDVTILVKEITRYYQAFSLDDESLQNLSARTEVPLEELKAVCKSPLNKEISADVIIKLLTKAAGASLMVIEYWVSTIPVLGSMAAGGISYATTYQMLKSCLNELADDSQNVLMRALQSEV</sequence>
<dbReference type="Gene3D" id="3.40.50.300">
    <property type="entry name" value="P-loop containing nucleotide triphosphate hydrolases"/>
    <property type="match status" value="1"/>
</dbReference>
<dbReference type="PANTHER" id="PTHR32341">
    <property type="entry name" value="INTERFERON-INDUCIBLE GTPASE"/>
    <property type="match status" value="1"/>
</dbReference>
<dbReference type="Proteomes" id="UP000694397">
    <property type="component" value="Chromosome 18"/>
</dbReference>
<evidence type="ECO:0000256" key="3">
    <source>
        <dbReference type="ARBA" id="ARBA00022801"/>
    </source>
</evidence>
<dbReference type="Pfam" id="PF05049">
    <property type="entry name" value="IIGP"/>
    <property type="match status" value="1"/>
</dbReference>
<dbReference type="GO" id="GO:0005525">
    <property type="term" value="F:GTP binding"/>
    <property type="evidence" value="ECO:0007669"/>
    <property type="project" value="UniProtKB-KW"/>
</dbReference>
<evidence type="ECO:0000313" key="6">
    <source>
        <dbReference type="Ensembl" id="ENSSFOP00015061898.1"/>
    </source>
</evidence>
<proteinExistence type="inferred from homology"/>
<dbReference type="GeneTree" id="ENSGT00950000183007"/>
<dbReference type="GO" id="GO:0016020">
    <property type="term" value="C:membrane"/>
    <property type="evidence" value="ECO:0007669"/>
    <property type="project" value="InterPro"/>
</dbReference>